<reference evidence="1 2" key="1">
    <citation type="submission" date="2014-08" db="EMBL/GenBank/DDBJ databases">
        <title>Porphyromonas gulae strain:COT-052_OH1451 Genome sequencing.</title>
        <authorList>
            <person name="Wallis C."/>
            <person name="Deusch O."/>
            <person name="O'Flynn C."/>
            <person name="Davis I."/>
            <person name="Jospin G."/>
            <person name="Darling A.E."/>
            <person name="Coil D.A."/>
            <person name="Alexiev A."/>
            <person name="Horsfall A."/>
            <person name="Kirkwood N."/>
            <person name="Harris S."/>
            <person name="Eisen J.A."/>
        </authorList>
    </citation>
    <scope>NUCLEOTIDE SEQUENCE [LARGE SCALE GENOMIC DNA]</scope>
    <source>
        <strain evidence="2">COT-052 OH1451</strain>
    </source>
</reference>
<sequence length="99" mass="11823">MKKVSAKQAQRNREIAKIKNDLSPFCEICGRKATDAAHLLPKSIYPEYYTLKDNIVGLCRECHHKYDNDLTFRKRQKSLYERVCKYDEEAAKRHFQIWE</sequence>
<comment type="caution">
    <text evidence="1">The sequence shown here is derived from an EMBL/GenBank/DDBJ whole genome shotgun (WGS) entry which is preliminary data.</text>
</comment>
<name>A0A0A2FD18_9PORP</name>
<dbReference type="EMBL" id="JRAI01000005">
    <property type="protein sequence ID" value="KGN88017.1"/>
    <property type="molecule type" value="Genomic_DNA"/>
</dbReference>
<dbReference type="Gene3D" id="1.10.30.50">
    <property type="match status" value="1"/>
</dbReference>
<gene>
    <name evidence="1" type="ORF">HR08_01125</name>
</gene>
<dbReference type="Proteomes" id="UP000030130">
    <property type="component" value="Unassembled WGS sequence"/>
</dbReference>
<protein>
    <recommendedName>
        <fullName evidence="3">HNH nuclease domain-containing protein</fullName>
    </recommendedName>
</protein>
<evidence type="ECO:0000313" key="2">
    <source>
        <dbReference type="Proteomes" id="UP000030130"/>
    </source>
</evidence>
<evidence type="ECO:0008006" key="3">
    <source>
        <dbReference type="Google" id="ProtNLM"/>
    </source>
</evidence>
<organism evidence="1 2">
    <name type="scientific">Porphyromonas gulae</name>
    <dbReference type="NCBI Taxonomy" id="111105"/>
    <lineage>
        <taxon>Bacteria</taxon>
        <taxon>Pseudomonadati</taxon>
        <taxon>Bacteroidota</taxon>
        <taxon>Bacteroidia</taxon>
        <taxon>Bacteroidales</taxon>
        <taxon>Porphyromonadaceae</taxon>
        <taxon>Porphyromonas</taxon>
    </lineage>
</organism>
<proteinExistence type="predicted"/>
<accession>A0A0A2FD18</accession>
<evidence type="ECO:0000313" key="1">
    <source>
        <dbReference type="EMBL" id="KGN88017.1"/>
    </source>
</evidence>
<dbReference type="AlphaFoldDB" id="A0A0A2FD18"/>